<dbReference type="PANTHER" id="PTHR33124:SF40">
    <property type="entry name" value="TRANSCRIPTION FACTOR IBH1"/>
    <property type="match status" value="1"/>
</dbReference>
<accession>A0A843TCD7</accession>
<evidence type="ECO:0000259" key="4">
    <source>
        <dbReference type="Pfam" id="PF26576"/>
    </source>
</evidence>
<feature type="domain" description="IBH1-like N-terminal" evidence="4">
    <location>
        <begin position="5"/>
        <end position="58"/>
    </location>
</feature>
<comment type="caution">
    <text evidence="5">The sequence shown here is derived from an EMBL/GenBank/DDBJ whole genome shotgun (WGS) entry which is preliminary data.</text>
</comment>
<dbReference type="OrthoDB" id="786845at2759"/>
<evidence type="ECO:0000313" key="5">
    <source>
        <dbReference type="EMBL" id="MQL68715.1"/>
    </source>
</evidence>
<sequence length="139" mass="15357">MLALHFLRALVRINQTSDPSRCIVAQRSRRIKLAAYASIALAAGRRRAWSRAVLCSLHGRRACRVRALSRRRVSSGKKAKGVHPTEQREGGGQVGELRRLVPGGRSMELCTLLEEAGSYIQCLTAQVQLMNMIADSMSK</sequence>
<evidence type="ECO:0000256" key="1">
    <source>
        <dbReference type="ARBA" id="ARBA00023015"/>
    </source>
</evidence>
<dbReference type="GO" id="GO:0006355">
    <property type="term" value="P:regulation of DNA-templated transcription"/>
    <property type="evidence" value="ECO:0007669"/>
    <property type="project" value="InterPro"/>
</dbReference>
<dbReference type="Proteomes" id="UP000652761">
    <property type="component" value="Unassembled WGS sequence"/>
</dbReference>
<evidence type="ECO:0000256" key="2">
    <source>
        <dbReference type="ARBA" id="ARBA00023163"/>
    </source>
</evidence>
<gene>
    <name evidence="5" type="ORF">Taro_000989</name>
</gene>
<evidence type="ECO:0000313" key="6">
    <source>
        <dbReference type="Proteomes" id="UP000652761"/>
    </source>
</evidence>
<protein>
    <recommendedName>
        <fullName evidence="4">IBH1-like N-terminal domain-containing protein</fullName>
    </recommendedName>
</protein>
<keyword evidence="1" id="KW-0805">Transcription regulation</keyword>
<name>A0A843TCD7_COLES</name>
<keyword evidence="2" id="KW-0804">Transcription</keyword>
<organism evidence="5 6">
    <name type="scientific">Colocasia esculenta</name>
    <name type="common">Wild taro</name>
    <name type="synonym">Arum esculentum</name>
    <dbReference type="NCBI Taxonomy" id="4460"/>
    <lineage>
        <taxon>Eukaryota</taxon>
        <taxon>Viridiplantae</taxon>
        <taxon>Streptophyta</taxon>
        <taxon>Embryophyta</taxon>
        <taxon>Tracheophyta</taxon>
        <taxon>Spermatophyta</taxon>
        <taxon>Magnoliopsida</taxon>
        <taxon>Liliopsida</taxon>
        <taxon>Araceae</taxon>
        <taxon>Aroideae</taxon>
        <taxon>Colocasieae</taxon>
        <taxon>Colocasia</taxon>
    </lineage>
</organism>
<dbReference type="EMBL" id="NMUH01000020">
    <property type="protein sequence ID" value="MQL68715.1"/>
    <property type="molecule type" value="Genomic_DNA"/>
</dbReference>
<dbReference type="Pfam" id="PF26576">
    <property type="entry name" value="IBH1_N"/>
    <property type="match status" value="1"/>
</dbReference>
<reference evidence="5" key="1">
    <citation type="submission" date="2017-07" db="EMBL/GenBank/DDBJ databases">
        <title>Taro Niue Genome Assembly and Annotation.</title>
        <authorList>
            <person name="Atibalentja N."/>
            <person name="Keating K."/>
            <person name="Fields C.J."/>
        </authorList>
    </citation>
    <scope>NUCLEOTIDE SEQUENCE</scope>
    <source>
        <strain evidence="5">Niue_2</strain>
        <tissue evidence="5">Leaf</tissue>
    </source>
</reference>
<keyword evidence="6" id="KW-1185">Reference proteome</keyword>
<dbReference type="AlphaFoldDB" id="A0A843TCD7"/>
<feature type="region of interest" description="Disordered" evidence="3">
    <location>
        <begin position="74"/>
        <end position="93"/>
    </location>
</feature>
<dbReference type="PANTHER" id="PTHR33124">
    <property type="entry name" value="TRANSCRIPTION FACTOR IBH1-LIKE 1"/>
    <property type="match status" value="1"/>
</dbReference>
<dbReference type="InterPro" id="IPR059002">
    <property type="entry name" value="IBH1_N"/>
</dbReference>
<evidence type="ECO:0000256" key="3">
    <source>
        <dbReference type="SAM" id="MobiDB-lite"/>
    </source>
</evidence>
<dbReference type="InterPro" id="IPR044660">
    <property type="entry name" value="IBH1-like"/>
</dbReference>
<proteinExistence type="predicted"/>